<gene>
    <name evidence="1" type="ORF">LTR37_005500</name>
</gene>
<sequence>MKFTLAIASLASLAIAAPQGSYENGGGFCLSQSSAENLVNRYAAVVAGQASDIGGPVRTARQIIAANFEEQSDSANQQIGRPLGALTVASKQAFIIESQASPPVFLDTQAIFFTCNQINWRWVSTDFGNGAYQVQGIHNFEVNGNGKITQVNFEFNSFAGALDNGYTIFYPNGTQYGQ</sequence>
<reference evidence="1" key="1">
    <citation type="submission" date="2023-07" db="EMBL/GenBank/DDBJ databases">
        <title>Black Yeasts Isolated from many extreme environments.</title>
        <authorList>
            <person name="Coleine C."/>
            <person name="Stajich J.E."/>
            <person name="Selbmann L."/>
        </authorList>
    </citation>
    <scope>NUCLEOTIDE SEQUENCE</scope>
    <source>
        <strain evidence="1">CCFEE 5714</strain>
    </source>
</reference>
<proteinExistence type="predicted"/>
<name>A0ACC3NJE0_9PEZI</name>
<dbReference type="Proteomes" id="UP001281147">
    <property type="component" value="Unassembled WGS sequence"/>
</dbReference>
<evidence type="ECO:0000313" key="1">
    <source>
        <dbReference type="EMBL" id="KAK3717729.1"/>
    </source>
</evidence>
<protein>
    <submittedName>
        <fullName evidence="1">Uncharacterized protein</fullName>
    </submittedName>
</protein>
<organism evidence="1 2">
    <name type="scientific">Vermiconidia calcicola</name>
    <dbReference type="NCBI Taxonomy" id="1690605"/>
    <lineage>
        <taxon>Eukaryota</taxon>
        <taxon>Fungi</taxon>
        <taxon>Dikarya</taxon>
        <taxon>Ascomycota</taxon>
        <taxon>Pezizomycotina</taxon>
        <taxon>Dothideomycetes</taxon>
        <taxon>Dothideomycetidae</taxon>
        <taxon>Mycosphaerellales</taxon>
        <taxon>Extremaceae</taxon>
        <taxon>Vermiconidia</taxon>
    </lineage>
</organism>
<keyword evidence="2" id="KW-1185">Reference proteome</keyword>
<evidence type="ECO:0000313" key="2">
    <source>
        <dbReference type="Proteomes" id="UP001281147"/>
    </source>
</evidence>
<comment type="caution">
    <text evidence="1">The sequence shown here is derived from an EMBL/GenBank/DDBJ whole genome shotgun (WGS) entry which is preliminary data.</text>
</comment>
<dbReference type="EMBL" id="JAUTXU010000035">
    <property type="protein sequence ID" value="KAK3717729.1"/>
    <property type="molecule type" value="Genomic_DNA"/>
</dbReference>
<accession>A0ACC3NJE0</accession>